<keyword evidence="3 9" id="KW-0812">Transmembrane</keyword>
<accession>A0ABM0YSI2</accession>
<name>A0ABM0YSI2_CAMSA</name>
<comment type="subcellular location">
    <subcellularLocation>
        <location evidence="1">Golgi apparatus membrane</location>
        <topology evidence="1">Single-pass type IV membrane protein</topology>
    </subcellularLocation>
</comment>
<evidence type="ECO:0000256" key="5">
    <source>
        <dbReference type="ARBA" id="ARBA00022989"/>
    </source>
</evidence>
<dbReference type="PANTHER" id="PTHR21230:SF1">
    <property type="entry name" value="GOLGI SNAP RECEPTOR COMPLEX MEMBER 2"/>
    <property type="match status" value="1"/>
</dbReference>
<keyword evidence="2 8" id="KW-0813">Transport</keyword>
<dbReference type="PANTHER" id="PTHR21230">
    <property type="entry name" value="VESICLE TRANSPORT V-SNARE PROTEIN VTI1-RELATED"/>
    <property type="match status" value="1"/>
</dbReference>
<dbReference type="Proteomes" id="UP000694864">
    <property type="component" value="Chromosome 4"/>
</dbReference>
<evidence type="ECO:0000256" key="2">
    <source>
        <dbReference type="ARBA" id="ARBA00022448"/>
    </source>
</evidence>
<sequence>MASGSVGGGGSLSEVYSSAKRILLKARDGIERLERFESSSMDSPDLASSVKRDITEVRSLCSNMDALWRSIHVKSQRDLWRRKTEQVGEEAEYLNQSLEKYMSRNQRKMLEAKERADLLGRASGEGAHIMQIFDEEAQAMNSVKNSKRMLEESFSSGVAILSKYAEQRDRLKRAQRKALDVLNTVGLSNSVLRLIERRNRVDTWIKYAGMIATLVILYFFIRWTR</sequence>
<evidence type="ECO:0000256" key="4">
    <source>
        <dbReference type="ARBA" id="ARBA00022927"/>
    </source>
</evidence>
<dbReference type="CDD" id="cd15863">
    <property type="entry name" value="SNARE_GS27"/>
    <property type="match status" value="1"/>
</dbReference>
<dbReference type="PIRSF" id="PIRSF028865">
    <property type="entry name" value="Membrin-2"/>
    <property type="match status" value="1"/>
</dbReference>
<feature type="transmembrane region" description="Helical" evidence="9">
    <location>
        <begin position="204"/>
        <end position="221"/>
    </location>
</feature>
<keyword evidence="5 9" id="KW-1133">Transmembrane helix</keyword>
<evidence type="ECO:0000313" key="10">
    <source>
        <dbReference type="Proteomes" id="UP000694864"/>
    </source>
</evidence>
<keyword evidence="6" id="KW-0333">Golgi apparatus</keyword>
<reference evidence="11" key="2">
    <citation type="submission" date="2025-08" db="UniProtKB">
        <authorList>
            <consortium name="RefSeq"/>
        </authorList>
    </citation>
    <scope>IDENTIFICATION</scope>
    <source>
        <tissue evidence="11">Leaf</tissue>
    </source>
</reference>
<dbReference type="Pfam" id="PF12352">
    <property type="entry name" value="V-SNARE_C"/>
    <property type="match status" value="1"/>
</dbReference>
<evidence type="ECO:0000256" key="1">
    <source>
        <dbReference type="ARBA" id="ARBA00004409"/>
    </source>
</evidence>
<keyword evidence="7 8" id="KW-0472">Membrane</keyword>
<organism evidence="10 11">
    <name type="scientific">Camelina sativa</name>
    <name type="common">False flax</name>
    <name type="synonym">Myagrum sativum</name>
    <dbReference type="NCBI Taxonomy" id="90675"/>
    <lineage>
        <taxon>Eukaryota</taxon>
        <taxon>Viridiplantae</taxon>
        <taxon>Streptophyta</taxon>
        <taxon>Embryophyta</taxon>
        <taxon>Tracheophyta</taxon>
        <taxon>Spermatophyta</taxon>
        <taxon>Magnoliopsida</taxon>
        <taxon>eudicotyledons</taxon>
        <taxon>Gunneridae</taxon>
        <taxon>Pentapetalae</taxon>
        <taxon>rosids</taxon>
        <taxon>malvids</taxon>
        <taxon>Brassicales</taxon>
        <taxon>Brassicaceae</taxon>
        <taxon>Camelineae</taxon>
        <taxon>Camelina</taxon>
    </lineage>
</organism>
<dbReference type="RefSeq" id="XP_010505239.1">
    <property type="nucleotide sequence ID" value="XM_010506937.2"/>
</dbReference>
<evidence type="ECO:0000256" key="6">
    <source>
        <dbReference type="ARBA" id="ARBA00023034"/>
    </source>
</evidence>
<evidence type="ECO:0000313" key="11">
    <source>
        <dbReference type="RefSeq" id="XP_010505239.1"/>
    </source>
</evidence>
<gene>
    <name evidence="11" type="primary">LOC104782110</name>
</gene>
<proteinExistence type="inferred from homology"/>
<protein>
    <recommendedName>
        <fullName evidence="8">Membrin</fullName>
    </recommendedName>
</protein>
<keyword evidence="10" id="KW-1185">Reference proteome</keyword>
<comment type="function">
    <text evidence="8">Involved in transport of proteins from the cis/medial-Golgi to the trans-Golgi network.</text>
</comment>
<dbReference type="SUPFAM" id="SSF58038">
    <property type="entry name" value="SNARE fusion complex"/>
    <property type="match status" value="1"/>
</dbReference>
<dbReference type="InterPro" id="IPR027027">
    <property type="entry name" value="GOSR2/Membrin/Bos1"/>
</dbReference>
<keyword evidence="4 8" id="KW-0653">Protein transport</keyword>
<evidence type="ECO:0000256" key="7">
    <source>
        <dbReference type="ARBA" id="ARBA00023136"/>
    </source>
</evidence>
<dbReference type="Gene3D" id="1.20.5.110">
    <property type="match status" value="1"/>
</dbReference>
<reference evidence="10" key="1">
    <citation type="journal article" date="2014" name="Nat. Commun.">
        <title>The emerging biofuel crop Camelina sativa retains a highly undifferentiated hexaploid genome structure.</title>
        <authorList>
            <person name="Kagale S."/>
            <person name="Koh C."/>
            <person name="Nixon J."/>
            <person name="Bollina V."/>
            <person name="Clarke W.E."/>
            <person name="Tuteja R."/>
            <person name="Spillane C."/>
            <person name="Robinson S.J."/>
            <person name="Links M.G."/>
            <person name="Clarke C."/>
            <person name="Higgins E.E."/>
            <person name="Huebert T."/>
            <person name="Sharpe A.G."/>
            <person name="Parkin I.A."/>
        </authorList>
    </citation>
    <scope>NUCLEOTIDE SEQUENCE [LARGE SCALE GENOMIC DNA]</scope>
    <source>
        <strain evidence="10">cv. DH55</strain>
    </source>
</reference>
<evidence type="ECO:0000256" key="3">
    <source>
        <dbReference type="ARBA" id="ARBA00022692"/>
    </source>
</evidence>
<comment type="similarity">
    <text evidence="8">Belongs to the GOSR2 family.</text>
</comment>
<dbReference type="GeneID" id="104782110"/>
<evidence type="ECO:0000256" key="8">
    <source>
        <dbReference type="PIRNR" id="PIRNR028865"/>
    </source>
</evidence>
<evidence type="ECO:0000256" key="9">
    <source>
        <dbReference type="SAM" id="Phobius"/>
    </source>
</evidence>